<reference evidence="3 4" key="1">
    <citation type="submission" date="2016-12" db="EMBL/GenBank/DDBJ databases">
        <authorList>
            <person name="Song W.-J."/>
            <person name="Kurnit D.M."/>
        </authorList>
    </citation>
    <scope>NUCLEOTIDE SEQUENCE [LARGE SCALE GENOMIC DNA]</scope>
    <source>
        <strain evidence="3 4">PCL1601</strain>
    </source>
</reference>
<feature type="transmembrane region" description="Helical" evidence="1">
    <location>
        <begin position="178"/>
        <end position="199"/>
    </location>
</feature>
<dbReference type="AlphaFoldDB" id="A0A1Q8ELQ8"/>
<organism evidence="3 4">
    <name type="scientific">Pseudomonas chlororaphis</name>
    <dbReference type="NCBI Taxonomy" id="587753"/>
    <lineage>
        <taxon>Bacteria</taxon>
        <taxon>Pseudomonadati</taxon>
        <taxon>Pseudomonadota</taxon>
        <taxon>Gammaproteobacteria</taxon>
        <taxon>Pseudomonadales</taxon>
        <taxon>Pseudomonadaceae</taxon>
        <taxon>Pseudomonas</taxon>
    </lineage>
</organism>
<sequence>MAYYFDPLHREEIATLHQTLTARTEWPTWLLLVGTSAGWFAVMLASPLLGLWPSTLLLIPILVLWLSVQHELLHGHPTRWLWLNKLLGYAPFAVWYPYTLYRDSHLQHHRDEDLTLPGRDPESRYLGQGQWRSRSVFARGLHWLNKTVLGRLLLGAPLALLALAREEALRLRQGQRQAWLMWLTHGALTLLMLLFVARYSVLPVWHYLLLVSVPALSVAMLRSYYEHRPHARAEQRTVLNEAAWPWSWLFLHLNLHLVHHDLPGLPWYYLPRAYRQRREQWQARSGGFVVQGYGELLRRHGLKPIDSPEHPFAL</sequence>
<dbReference type="OrthoDB" id="784276at2"/>
<dbReference type="RefSeq" id="WP_075121255.1">
    <property type="nucleotide sequence ID" value="NZ_MSCT01000019.1"/>
</dbReference>
<evidence type="ECO:0000259" key="2">
    <source>
        <dbReference type="Pfam" id="PF00487"/>
    </source>
</evidence>
<keyword evidence="1" id="KW-1133">Transmembrane helix</keyword>
<gene>
    <name evidence="3" type="ORF">BTN82_22335</name>
</gene>
<feature type="transmembrane region" description="Helical" evidence="1">
    <location>
        <begin position="205"/>
        <end position="225"/>
    </location>
</feature>
<feature type="transmembrane region" description="Helical" evidence="1">
    <location>
        <begin position="80"/>
        <end position="98"/>
    </location>
</feature>
<evidence type="ECO:0000256" key="1">
    <source>
        <dbReference type="SAM" id="Phobius"/>
    </source>
</evidence>
<dbReference type="Pfam" id="PF00487">
    <property type="entry name" value="FA_desaturase"/>
    <property type="match status" value="1"/>
</dbReference>
<comment type="caution">
    <text evidence="3">The sequence shown here is derived from an EMBL/GenBank/DDBJ whole genome shotgun (WGS) entry which is preliminary data.</text>
</comment>
<feature type="transmembrane region" description="Helical" evidence="1">
    <location>
        <begin position="148"/>
        <end position="166"/>
    </location>
</feature>
<feature type="transmembrane region" description="Helical" evidence="1">
    <location>
        <begin position="26"/>
        <end position="45"/>
    </location>
</feature>
<dbReference type="Proteomes" id="UP000185578">
    <property type="component" value="Unassembled WGS sequence"/>
</dbReference>
<dbReference type="GO" id="GO:0006629">
    <property type="term" value="P:lipid metabolic process"/>
    <property type="evidence" value="ECO:0007669"/>
    <property type="project" value="InterPro"/>
</dbReference>
<dbReference type="EMBL" id="MSCT01000019">
    <property type="protein sequence ID" value="OLF52705.1"/>
    <property type="molecule type" value="Genomic_DNA"/>
</dbReference>
<feature type="transmembrane region" description="Helical" evidence="1">
    <location>
        <begin position="51"/>
        <end position="68"/>
    </location>
</feature>
<name>A0A1Q8ELQ8_9PSED</name>
<protein>
    <submittedName>
        <fullName evidence="3">Fatty acid desaturase</fullName>
    </submittedName>
</protein>
<evidence type="ECO:0000313" key="3">
    <source>
        <dbReference type="EMBL" id="OLF52705.1"/>
    </source>
</evidence>
<proteinExistence type="predicted"/>
<keyword evidence="1" id="KW-0812">Transmembrane</keyword>
<evidence type="ECO:0000313" key="4">
    <source>
        <dbReference type="Proteomes" id="UP000185578"/>
    </source>
</evidence>
<feature type="domain" description="Fatty acid desaturase" evidence="2">
    <location>
        <begin position="51"/>
        <end position="284"/>
    </location>
</feature>
<accession>A0A1Q8ELQ8</accession>
<keyword evidence="1" id="KW-0472">Membrane</keyword>
<dbReference type="InterPro" id="IPR005804">
    <property type="entry name" value="FA_desaturase_dom"/>
</dbReference>